<dbReference type="Gene3D" id="3.40.718.10">
    <property type="entry name" value="Isopropylmalate Dehydrogenase"/>
    <property type="match status" value="1"/>
</dbReference>
<feature type="modified residue" description="N6-succinyllysine" evidence="16">
    <location>
        <position position="102"/>
    </location>
</feature>
<feature type="site" description="Critical for catalysis" evidence="15">
    <location>
        <position position="162"/>
    </location>
</feature>
<feature type="binding site" evidence="13">
    <location>
        <position position="392"/>
    </location>
    <ligand>
        <name>NADP(+)</name>
        <dbReference type="ChEBI" id="CHEBI:58349"/>
    </ligand>
</feature>
<name>A0A930UHA1_9GAMM</name>
<dbReference type="SMART" id="SM01329">
    <property type="entry name" value="Iso_dh"/>
    <property type="match status" value="1"/>
</dbReference>
<gene>
    <name evidence="19" type="primary">icd</name>
    <name evidence="19" type="ORF">ISN26_06275</name>
</gene>
<evidence type="ECO:0000259" key="18">
    <source>
        <dbReference type="SMART" id="SM01329"/>
    </source>
</evidence>
<feature type="binding site" evidence="12">
    <location>
        <position position="115"/>
    </location>
    <ligand>
        <name>D-threo-isocitrate</name>
        <dbReference type="ChEBI" id="CHEBI:15562"/>
    </ligand>
</feature>
<keyword evidence="8 13" id="KW-0521">NADP</keyword>
<feature type="binding site" evidence="12">
    <location>
        <position position="117"/>
    </location>
    <ligand>
        <name>D-threo-isocitrate</name>
        <dbReference type="ChEBI" id="CHEBI:15562"/>
    </ligand>
</feature>
<evidence type="ECO:0000256" key="10">
    <source>
        <dbReference type="ARBA" id="ARBA00023211"/>
    </source>
</evidence>
<dbReference type="EMBL" id="JADHEI010000046">
    <property type="protein sequence ID" value="MBF2735663.1"/>
    <property type="molecule type" value="Genomic_DNA"/>
</dbReference>
<evidence type="ECO:0000256" key="16">
    <source>
        <dbReference type="PIRSR" id="PIRSR604439-5"/>
    </source>
</evidence>
<dbReference type="InterPro" id="IPR024084">
    <property type="entry name" value="IsoPropMal-DH-like_dom"/>
</dbReference>
<keyword evidence="5 17" id="KW-0816">Tricarboxylic acid cycle</keyword>
<keyword evidence="6 17" id="KW-0479">Metal-binding</keyword>
<dbReference type="GO" id="GO:0000287">
    <property type="term" value="F:magnesium ion binding"/>
    <property type="evidence" value="ECO:0007669"/>
    <property type="project" value="InterPro"/>
</dbReference>
<evidence type="ECO:0000256" key="13">
    <source>
        <dbReference type="PIRSR" id="PIRSR604439-2"/>
    </source>
</evidence>
<evidence type="ECO:0000256" key="8">
    <source>
        <dbReference type="ARBA" id="ARBA00022857"/>
    </source>
</evidence>
<keyword evidence="20" id="KW-1185">Reference proteome</keyword>
<dbReference type="InterPro" id="IPR004439">
    <property type="entry name" value="Isocitrate_DH_NADP_dimer_prok"/>
</dbReference>
<dbReference type="GO" id="GO:0006099">
    <property type="term" value="P:tricarboxylic acid cycle"/>
    <property type="evidence" value="ECO:0007669"/>
    <property type="project" value="UniProtKB-UniRule"/>
</dbReference>
<feature type="binding site" evidence="13">
    <location>
        <position position="353"/>
    </location>
    <ligand>
        <name>NADP(+)</name>
        <dbReference type="ChEBI" id="CHEBI:58349"/>
    </ligand>
</feature>
<evidence type="ECO:0000256" key="3">
    <source>
        <dbReference type="ARBA" id="ARBA00011738"/>
    </source>
</evidence>
<dbReference type="NCBIfam" id="TIGR00183">
    <property type="entry name" value="prok_nadp_idh"/>
    <property type="match status" value="1"/>
</dbReference>
<dbReference type="PANTHER" id="PTHR43504:SF1">
    <property type="entry name" value="ISOCITRATE DEHYDROGENASE [NADP]"/>
    <property type="match status" value="1"/>
</dbReference>
<comment type="cofactor">
    <cofactor evidence="14">
        <name>Mg(2+)</name>
        <dbReference type="ChEBI" id="CHEBI:18420"/>
    </cofactor>
    <cofactor evidence="14">
        <name>Mn(2+)</name>
        <dbReference type="ChEBI" id="CHEBI:29035"/>
    </cofactor>
    <text evidence="14">Binds 1 Mg(2+) or Mn(2+) ion per subunit.</text>
</comment>
<feature type="binding site" evidence="12">
    <location>
        <position position="131"/>
    </location>
    <ligand>
        <name>D-threo-isocitrate</name>
        <dbReference type="ChEBI" id="CHEBI:15562"/>
    </ligand>
</feature>
<evidence type="ECO:0000256" key="6">
    <source>
        <dbReference type="ARBA" id="ARBA00022723"/>
    </source>
</evidence>
<dbReference type="InterPro" id="IPR019818">
    <property type="entry name" value="IsoCit/isopropylmalate_DH_CS"/>
</dbReference>
<comment type="subunit">
    <text evidence="3">Homodimer.</text>
</comment>
<dbReference type="SUPFAM" id="SSF53659">
    <property type="entry name" value="Isocitrate/Isopropylmalate dehydrogenase-like"/>
    <property type="match status" value="1"/>
</dbReference>
<feature type="domain" description="Isopropylmalate dehydrogenase-like" evidence="18">
    <location>
        <begin position="30"/>
        <end position="413"/>
    </location>
</feature>
<feature type="binding site" evidence="12">
    <location>
        <position position="121"/>
    </location>
    <ligand>
        <name>D-threo-isocitrate</name>
        <dbReference type="ChEBI" id="CHEBI:15562"/>
    </ligand>
</feature>
<protein>
    <recommendedName>
        <fullName evidence="17">Isocitrate dehydrogenase [NADP]</fullName>
        <ecNumber evidence="17">1.1.1.42</ecNumber>
    </recommendedName>
</protein>
<evidence type="ECO:0000313" key="19">
    <source>
        <dbReference type="EMBL" id="MBF2735663.1"/>
    </source>
</evidence>
<evidence type="ECO:0000256" key="9">
    <source>
        <dbReference type="ARBA" id="ARBA00023002"/>
    </source>
</evidence>
<organism evidence="19 20">
    <name type="scientific">Candidatus Amphirhobacter heronislandensis</name>
    <dbReference type="NCBI Taxonomy" id="1732024"/>
    <lineage>
        <taxon>Bacteria</taxon>
        <taxon>Pseudomonadati</taxon>
        <taxon>Pseudomonadota</taxon>
        <taxon>Gammaproteobacteria</taxon>
        <taxon>Candidatus Tethybacterales</taxon>
        <taxon>Candidatus Tethybacteraceae</taxon>
        <taxon>Candidatus Amphirhobacter</taxon>
    </lineage>
</organism>
<evidence type="ECO:0000256" key="11">
    <source>
        <dbReference type="ARBA" id="ARBA00023554"/>
    </source>
</evidence>
<evidence type="ECO:0000256" key="7">
    <source>
        <dbReference type="ARBA" id="ARBA00022842"/>
    </source>
</evidence>
<evidence type="ECO:0000256" key="15">
    <source>
        <dbReference type="PIRSR" id="PIRSR604439-4"/>
    </source>
</evidence>
<feature type="modified residue" description="N6-acetyllysine" evidence="16">
    <location>
        <position position="144"/>
    </location>
</feature>
<dbReference type="AlphaFoldDB" id="A0A930UHA1"/>
<dbReference type="GO" id="GO:0004450">
    <property type="term" value="F:isocitrate dehydrogenase (NADP+) activity"/>
    <property type="evidence" value="ECO:0007669"/>
    <property type="project" value="UniProtKB-UniRule"/>
</dbReference>
<dbReference type="GO" id="GO:0051287">
    <property type="term" value="F:NAD binding"/>
    <property type="evidence" value="ECO:0007669"/>
    <property type="project" value="InterPro"/>
</dbReference>
<keyword evidence="9" id="KW-0560">Oxidoreductase</keyword>
<keyword evidence="10 14" id="KW-0464">Manganese</keyword>
<keyword evidence="4 17" id="KW-0329">Glyoxylate bypass</keyword>
<dbReference type="EC" id="1.1.1.42" evidence="17"/>
<comment type="similarity">
    <text evidence="2">Belongs to the isocitrate and isopropylmalate dehydrogenases family.</text>
</comment>
<comment type="cofactor">
    <cofactor evidence="1">
        <name>Mn(2+)</name>
        <dbReference type="ChEBI" id="CHEBI:29035"/>
    </cofactor>
</comment>
<feature type="binding site" evidence="13">
    <location>
        <position position="396"/>
    </location>
    <ligand>
        <name>NADP(+)</name>
        <dbReference type="ChEBI" id="CHEBI:58349"/>
    </ligand>
</feature>
<comment type="catalytic activity">
    <reaction evidence="11">
        <text>D-threo-isocitrate + NADP(+) = 2-oxoglutarate + CO2 + NADPH</text>
        <dbReference type="Rhea" id="RHEA:19629"/>
        <dbReference type="ChEBI" id="CHEBI:15562"/>
        <dbReference type="ChEBI" id="CHEBI:16526"/>
        <dbReference type="ChEBI" id="CHEBI:16810"/>
        <dbReference type="ChEBI" id="CHEBI:57783"/>
        <dbReference type="ChEBI" id="CHEBI:58349"/>
        <dbReference type="EC" id="1.1.1.42"/>
    </reaction>
</comment>
<evidence type="ECO:0000313" key="20">
    <source>
        <dbReference type="Proteomes" id="UP000604381"/>
    </source>
</evidence>
<dbReference type="GO" id="GO:0006097">
    <property type="term" value="P:glyoxylate cycle"/>
    <property type="evidence" value="ECO:0007669"/>
    <property type="project" value="UniProtKB-KW"/>
</dbReference>
<evidence type="ECO:0000256" key="17">
    <source>
        <dbReference type="RuleBase" id="RU004446"/>
    </source>
</evidence>
<dbReference type="Proteomes" id="UP000604381">
    <property type="component" value="Unassembled WGS sequence"/>
</dbReference>
<sequence>MASTHASPPAGGAKITRGADGALAVPDRPIICFIEGDGIGVDITPAMRACVDAAVAKAYGGKRQIAWMELYAGVKAQELYGEDQPLPEETLAALAEYRVGIKGPLGTPVGGGIRSLNVAIRQRLQLYACVRPVRYFEGIQSQLKHPERTDMVIFRENTEDIYLGVEFAHDSAEARRLVKILRDDFGVDSLPFPDSSALGIKPISKDGSERLIRRAIEHALANGRRSVTLVHKGNIMKYTEGAFLQFGYELAKREFGAVEIDGGPWLRIARDGAEDLVIKDVIADNFLQKIIIDAPDYDVVATMNLNGDYISDALAAQVGGIGIAPGANLSDDCAVFEATHGTAPKHAGKDDTNPGSLLLSAAMMLTHIGWDEAEKLLTAGMAKAIREGTVTYDLAKGRPEATTVPTSAFGAAIVANIEAA</sequence>
<evidence type="ECO:0000256" key="1">
    <source>
        <dbReference type="ARBA" id="ARBA00001936"/>
    </source>
</evidence>
<feature type="binding site" evidence="12">
    <location>
        <position position="155"/>
    </location>
    <ligand>
        <name>D-threo-isocitrate</name>
        <dbReference type="ChEBI" id="CHEBI:15562"/>
    </ligand>
</feature>
<feature type="binding site" evidence="14">
    <location>
        <position position="308"/>
    </location>
    <ligand>
        <name>Mg(2+)</name>
        <dbReference type="ChEBI" id="CHEBI:18420"/>
    </ligand>
</feature>
<feature type="site" description="Critical for catalysis" evidence="15">
    <location>
        <position position="232"/>
    </location>
</feature>
<keyword evidence="7 14" id="KW-0460">Magnesium</keyword>
<accession>A0A930UHA1</accession>
<dbReference type="PROSITE" id="PS00470">
    <property type="entry name" value="IDH_IMDH"/>
    <property type="match status" value="1"/>
</dbReference>
<evidence type="ECO:0000256" key="4">
    <source>
        <dbReference type="ARBA" id="ARBA00022435"/>
    </source>
</evidence>
<feature type="modified residue" description="Phosphoserine" evidence="16">
    <location>
        <position position="115"/>
    </location>
</feature>
<dbReference type="PANTHER" id="PTHR43504">
    <property type="entry name" value="ISOCITRATE DEHYDROGENASE [NADP]"/>
    <property type="match status" value="1"/>
</dbReference>
<reference evidence="19" key="1">
    <citation type="submission" date="2020-10" db="EMBL/GenBank/DDBJ databases">
        <title>An improved Amphimedon queenslandica hologenome assembly reveals how three proteobacterial symbionts can extend the metabolic phenotypic of their marine sponge host.</title>
        <authorList>
            <person name="Degnan B."/>
            <person name="Degnan S."/>
            <person name="Xiang X."/>
        </authorList>
    </citation>
    <scope>NUCLEOTIDE SEQUENCE</scope>
    <source>
        <strain evidence="19">AqS2</strain>
    </source>
</reference>
<comment type="caution">
    <text evidence="19">The sequence shown here is derived from an EMBL/GenBank/DDBJ whole genome shotgun (WGS) entry which is preliminary data.</text>
</comment>
<proteinExistence type="inferred from homology"/>
<evidence type="ECO:0000256" key="5">
    <source>
        <dbReference type="ARBA" id="ARBA00022532"/>
    </source>
</evidence>
<evidence type="ECO:0000256" key="14">
    <source>
        <dbReference type="PIRSR" id="PIRSR604439-3"/>
    </source>
</evidence>
<evidence type="ECO:0000256" key="2">
    <source>
        <dbReference type="ARBA" id="ARBA00007769"/>
    </source>
</evidence>
<dbReference type="Pfam" id="PF00180">
    <property type="entry name" value="Iso_dh"/>
    <property type="match status" value="1"/>
</dbReference>
<evidence type="ECO:0000256" key="12">
    <source>
        <dbReference type="PIRSR" id="PIRSR604439-1"/>
    </source>
</evidence>
<dbReference type="NCBIfam" id="NF005425">
    <property type="entry name" value="PRK07006.1"/>
    <property type="match status" value="1"/>
</dbReference>